<evidence type="ECO:0000313" key="4">
    <source>
        <dbReference type="Proteomes" id="UP000266206"/>
    </source>
</evidence>
<dbReference type="SUPFAM" id="SSF47413">
    <property type="entry name" value="lambda repressor-like DNA-binding domains"/>
    <property type="match status" value="1"/>
</dbReference>
<dbReference type="InterPro" id="IPR001387">
    <property type="entry name" value="Cro/C1-type_HTH"/>
</dbReference>
<dbReference type="Proteomes" id="UP000266206">
    <property type="component" value="Unassembled WGS sequence"/>
</dbReference>
<dbReference type="EMBL" id="NQYH01000001">
    <property type="protein sequence ID" value="RIY42198.1"/>
    <property type="molecule type" value="Genomic_DNA"/>
</dbReference>
<dbReference type="GO" id="GO:0005829">
    <property type="term" value="C:cytosol"/>
    <property type="evidence" value="ECO:0007669"/>
    <property type="project" value="TreeGrafter"/>
</dbReference>
<proteinExistence type="predicted"/>
<dbReference type="Gene3D" id="1.10.260.40">
    <property type="entry name" value="lambda repressor-like DNA-binding domains"/>
    <property type="match status" value="1"/>
</dbReference>
<organism evidence="3 4">
    <name type="scientific">Neopusillimonas maritima</name>
    <dbReference type="NCBI Taxonomy" id="2026239"/>
    <lineage>
        <taxon>Bacteria</taxon>
        <taxon>Pseudomonadati</taxon>
        <taxon>Pseudomonadota</taxon>
        <taxon>Betaproteobacteria</taxon>
        <taxon>Burkholderiales</taxon>
        <taxon>Alcaligenaceae</taxon>
        <taxon>Neopusillimonas</taxon>
    </lineage>
</organism>
<sequence>MTFVNTLAERLRYARNLRKLTQKELAKRANVSQGAISNFENQLRYHPRDILQLASALNVNPIWLLNGTPPMEIEITIPADSGTKKIGEPTLHYTWPFQQILPVDYFSLPAEKRDLVEAMALTMLNQKASGK</sequence>
<accession>A0A3A1YYE6</accession>
<dbReference type="Pfam" id="PF01381">
    <property type="entry name" value="HTH_3"/>
    <property type="match status" value="1"/>
</dbReference>
<evidence type="ECO:0000259" key="2">
    <source>
        <dbReference type="PROSITE" id="PS50943"/>
    </source>
</evidence>
<dbReference type="AlphaFoldDB" id="A0A3A1YYE6"/>
<dbReference type="PANTHER" id="PTHR46797:SF1">
    <property type="entry name" value="METHYLPHOSPHONATE SYNTHASE"/>
    <property type="match status" value="1"/>
</dbReference>
<dbReference type="SMART" id="SM00530">
    <property type="entry name" value="HTH_XRE"/>
    <property type="match status" value="1"/>
</dbReference>
<dbReference type="GO" id="GO:0003677">
    <property type="term" value="F:DNA binding"/>
    <property type="evidence" value="ECO:0007669"/>
    <property type="project" value="UniProtKB-KW"/>
</dbReference>
<comment type="caution">
    <text evidence="3">The sequence shown here is derived from an EMBL/GenBank/DDBJ whole genome shotgun (WGS) entry which is preliminary data.</text>
</comment>
<dbReference type="GO" id="GO:0003700">
    <property type="term" value="F:DNA-binding transcription factor activity"/>
    <property type="evidence" value="ECO:0007669"/>
    <property type="project" value="TreeGrafter"/>
</dbReference>
<dbReference type="InterPro" id="IPR050807">
    <property type="entry name" value="TransReg_Diox_bact_type"/>
</dbReference>
<keyword evidence="1" id="KW-0238">DNA-binding</keyword>
<dbReference type="PROSITE" id="PS50943">
    <property type="entry name" value="HTH_CROC1"/>
    <property type="match status" value="1"/>
</dbReference>
<gene>
    <name evidence="3" type="ORF">CJP73_01790</name>
</gene>
<dbReference type="CDD" id="cd00093">
    <property type="entry name" value="HTH_XRE"/>
    <property type="match status" value="1"/>
</dbReference>
<name>A0A3A1YYE6_9BURK</name>
<dbReference type="PANTHER" id="PTHR46797">
    <property type="entry name" value="HTH-TYPE TRANSCRIPTIONAL REGULATOR"/>
    <property type="match status" value="1"/>
</dbReference>
<feature type="domain" description="HTH cro/C1-type" evidence="2">
    <location>
        <begin position="11"/>
        <end position="64"/>
    </location>
</feature>
<evidence type="ECO:0000313" key="3">
    <source>
        <dbReference type="EMBL" id="RIY42198.1"/>
    </source>
</evidence>
<dbReference type="InterPro" id="IPR010982">
    <property type="entry name" value="Lambda_DNA-bd_dom_sf"/>
</dbReference>
<evidence type="ECO:0000256" key="1">
    <source>
        <dbReference type="ARBA" id="ARBA00023125"/>
    </source>
</evidence>
<protein>
    <recommendedName>
        <fullName evidence="2">HTH cro/C1-type domain-containing protein</fullName>
    </recommendedName>
</protein>
<reference evidence="3 4" key="1">
    <citation type="submission" date="2017-08" db="EMBL/GenBank/DDBJ databases">
        <title>Pusillimonas indicus sp. nov., a member of the family Alcaligenaceae isolated from surface seawater.</title>
        <authorList>
            <person name="Li J."/>
        </authorList>
    </citation>
    <scope>NUCLEOTIDE SEQUENCE [LARGE SCALE GENOMIC DNA]</scope>
    <source>
        <strain evidence="3 4">L52-1-41</strain>
    </source>
</reference>